<dbReference type="Proteomes" id="UP000057213">
    <property type="component" value="Chromosome"/>
</dbReference>
<keyword evidence="1" id="KW-1133">Transmembrane helix</keyword>
<keyword evidence="1" id="KW-0812">Transmembrane</keyword>
<dbReference type="Gene3D" id="1.10.101.10">
    <property type="entry name" value="PGBD-like superfamily/PGBD"/>
    <property type="match status" value="1"/>
</dbReference>
<evidence type="ECO:0000313" key="3">
    <source>
        <dbReference type="EMBL" id="ALE04036.1"/>
    </source>
</evidence>
<dbReference type="Pfam" id="PF01471">
    <property type="entry name" value="PG_binding_1"/>
    <property type="match status" value="2"/>
</dbReference>
<reference evidence="3 4" key="1">
    <citation type="journal article" date="2015" name="Genome Announc.">
        <title>Complete Genome Sequence of Bartonella ancashensis Strain 20.00, Isolated from the Blood of a Patient with Verruga Peruana.</title>
        <authorList>
            <person name="Hang J."/>
            <person name="Mullins K.E."/>
            <person name="Clifford R.J."/>
            <person name="Onmus-Leone F."/>
            <person name="Yang Y."/>
            <person name="Jiang J."/>
            <person name="Leguia M."/>
            <person name="Kasper M.R."/>
            <person name="Maguina C."/>
            <person name="Lesho E.P."/>
            <person name="Jarman R.G."/>
            <person name="Richards A.L."/>
            <person name="Blazes D."/>
        </authorList>
    </citation>
    <scope>NUCLEOTIDE SEQUENCE [LARGE SCALE GENOMIC DNA]</scope>
    <source>
        <strain evidence="3 4">20.00</strain>
    </source>
</reference>
<dbReference type="SUPFAM" id="SSF47090">
    <property type="entry name" value="PGBD-like"/>
    <property type="match status" value="2"/>
</dbReference>
<dbReference type="KEGG" id="banc:PU02_1222"/>
<proteinExistence type="predicted"/>
<dbReference type="InterPro" id="IPR002477">
    <property type="entry name" value="Peptidoglycan-bd-like"/>
</dbReference>
<accession>A0A0M5KST8</accession>
<dbReference type="InterPro" id="IPR036366">
    <property type="entry name" value="PGBDSf"/>
</dbReference>
<dbReference type="OrthoDB" id="9816507at2"/>
<dbReference type="AlphaFoldDB" id="A0A0M5KST8"/>
<feature type="domain" description="Peptidoglycan binding-like" evidence="2">
    <location>
        <begin position="131"/>
        <end position="165"/>
    </location>
</feature>
<sequence length="281" mass="32029">MVKKRERREKKTVRNRSFIGAFFLLSGRLSLWLIRWFYRCIRANAFLVTGLFLFAISFGFVLVNALFLQTKTEKSSFTQLQLISTGAIVYNSDLHRKREFTDQAEVPTLLVPVSSHFHRDFAKNFLESLPENLLEVQEKLAKLGLYDGPLDGLDGPKTRHAVALWKQKVSDGVVSTRDDILSNYPKDEISALIECSEMQMENDAVMTSDVVQFEDGTSRFSVAQVQEALRVFGSHEVVITGVEDQKTVDALEEFQRMFHLPITGKIDDKVLMKMREVGLLS</sequence>
<organism evidence="3 4">
    <name type="scientific">Bartonella ancashensis</name>
    <dbReference type="NCBI Taxonomy" id="1318743"/>
    <lineage>
        <taxon>Bacteria</taxon>
        <taxon>Pseudomonadati</taxon>
        <taxon>Pseudomonadota</taxon>
        <taxon>Alphaproteobacteria</taxon>
        <taxon>Hyphomicrobiales</taxon>
        <taxon>Bartonellaceae</taxon>
        <taxon>Bartonella</taxon>
    </lineage>
</organism>
<feature type="domain" description="Peptidoglycan binding-like" evidence="2">
    <location>
        <begin position="222"/>
        <end position="274"/>
    </location>
</feature>
<protein>
    <submittedName>
        <fullName evidence="3">Peptidoglycan binding domain containing protein</fullName>
    </submittedName>
</protein>
<dbReference type="RefSeq" id="WP_053944488.1">
    <property type="nucleotide sequence ID" value="NZ_CP010401.1"/>
</dbReference>
<dbReference type="EMBL" id="CP010401">
    <property type="protein sequence ID" value="ALE04036.1"/>
    <property type="molecule type" value="Genomic_DNA"/>
</dbReference>
<evidence type="ECO:0000259" key="2">
    <source>
        <dbReference type="Pfam" id="PF01471"/>
    </source>
</evidence>
<evidence type="ECO:0000313" key="4">
    <source>
        <dbReference type="Proteomes" id="UP000057213"/>
    </source>
</evidence>
<keyword evidence="1" id="KW-0472">Membrane</keyword>
<gene>
    <name evidence="3" type="ORF">PU02_1222</name>
</gene>
<feature type="transmembrane region" description="Helical" evidence="1">
    <location>
        <begin position="44"/>
        <end position="67"/>
    </location>
</feature>
<keyword evidence="4" id="KW-1185">Reference proteome</keyword>
<dbReference type="InterPro" id="IPR036365">
    <property type="entry name" value="PGBD-like_sf"/>
</dbReference>
<feature type="transmembrane region" description="Helical" evidence="1">
    <location>
        <begin position="21"/>
        <end position="38"/>
    </location>
</feature>
<name>A0A0M5KST8_9HYPH</name>
<dbReference type="PATRIC" id="fig|1318743.3.peg.1238"/>
<evidence type="ECO:0000256" key="1">
    <source>
        <dbReference type="SAM" id="Phobius"/>
    </source>
</evidence>
<dbReference type="STRING" id="1318743.PU02_1222"/>